<reference evidence="1 2" key="1">
    <citation type="journal article" date="2015" name="Genome Biol. Evol.">
        <title>Comparative Genomics of a Bacterivorous Green Alga Reveals Evolutionary Causalities and Consequences of Phago-Mixotrophic Mode of Nutrition.</title>
        <authorList>
            <person name="Burns J.A."/>
            <person name="Paasch A."/>
            <person name="Narechania A."/>
            <person name="Kim E."/>
        </authorList>
    </citation>
    <scope>NUCLEOTIDE SEQUENCE [LARGE SCALE GENOMIC DNA]</scope>
    <source>
        <strain evidence="1 2">PLY_AMNH</strain>
    </source>
</reference>
<proteinExistence type="predicted"/>
<evidence type="ECO:0000313" key="2">
    <source>
        <dbReference type="Proteomes" id="UP001190700"/>
    </source>
</evidence>
<accession>A0AAE0BS06</accession>
<gene>
    <name evidence="1" type="ORF">CYMTET_48567</name>
</gene>
<dbReference type="Proteomes" id="UP001190700">
    <property type="component" value="Unassembled WGS sequence"/>
</dbReference>
<sequence length="173" mass="19089">MAAAARMVAMGPHVLPLQSLFRCPEGLQMSSDALAFSGGHEKCCRCAYRPGNSCKDSSVRESCPSLQTVAWFHRLDSEVGSLISFSSSFRPPTANALRESALELAVAQRVTIDALKMYPSGRGIFHVGVMLRGTWMTDWMEKDWLWEKARRLGPSVADASCNEVGANSRCFRR</sequence>
<organism evidence="1 2">
    <name type="scientific">Cymbomonas tetramitiformis</name>
    <dbReference type="NCBI Taxonomy" id="36881"/>
    <lineage>
        <taxon>Eukaryota</taxon>
        <taxon>Viridiplantae</taxon>
        <taxon>Chlorophyta</taxon>
        <taxon>Pyramimonadophyceae</taxon>
        <taxon>Pyramimonadales</taxon>
        <taxon>Pyramimonadaceae</taxon>
        <taxon>Cymbomonas</taxon>
    </lineage>
</organism>
<evidence type="ECO:0000313" key="1">
    <source>
        <dbReference type="EMBL" id="KAK3241691.1"/>
    </source>
</evidence>
<dbReference type="AlphaFoldDB" id="A0AAE0BS06"/>
<comment type="caution">
    <text evidence="1">The sequence shown here is derived from an EMBL/GenBank/DDBJ whole genome shotgun (WGS) entry which is preliminary data.</text>
</comment>
<protein>
    <submittedName>
        <fullName evidence="1">Uncharacterized protein</fullName>
    </submittedName>
</protein>
<dbReference type="EMBL" id="LGRX02033334">
    <property type="protein sequence ID" value="KAK3241691.1"/>
    <property type="molecule type" value="Genomic_DNA"/>
</dbReference>
<keyword evidence="2" id="KW-1185">Reference proteome</keyword>
<name>A0AAE0BS06_9CHLO</name>